<name>A0ABS6A426_9GAMM</name>
<evidence type="ECO:0000259" key="4">
    <source>
        <dbReference type="Pfam" id="PF04542"/>
    </source>
</evidence>
<dbReference type="EMBL" id="JAHKPV010000001">
    <property type="protein sequence ID" value="MBU2872892.1"/>
    <property type="molecule type" value="Genomic_DNA"/>
</dbReference>
<protein>
    <submittedName>
        <fullName evidence="6">Sigma-70 family RNA polymerase sigma factor</fullName>
    </submittedName>
</protein>
<evidence type="ECO:0000256" key="3">
    <source>
        <dbReference type="ARBA" id="ARBA00023163"/>
    </source>
</evidence>
<dbReference type="Proteomes" id="UP000753376">
    <property type="component" value="Unassembled WGS sequence"/>
</dbReference>
<gene>
    <name evidence="6" type="ORF">KO508_02640</name>
</gene>
<dbReference type="PANTHER" id="PTHR43133">
    <property type="entry name" value="RNA POLYMERASE ECF-TYPE SIGMA FACTO"/>
    <property type="match status" value="1"/>
</dbReference>
<dbReference type="NCBIfam" id="TIGR02937">
    <property type="entry name" value="sigma70-ECF"/>
    <property type="match status" value="1"/>
</dbReference>
<sequence>MSTPATCVRRVYADHHSWLRGWLQSKTGCSNSAADLAQDTFVRVLVRKRENERLDMQEPRAYLRVIAHGLMVDHFRRKSLEQAFLETLAQQPEPVAFSPLERETLLETLNEVDALLDRLPARARRSFLLSQLDGMTYDEIATQLGVSTRTIKREMKLAFTLLLKALV</sequence>
<reference evidence="6 7" key="1">
    <citation type="submission" date="2021-05" db="EMBL/GenBank/DDBJ databases">
        <title>Draft genomes of bacteria isolated from model marine particles.</title>
        <authorList>
            <person name="Datta M.S."/>
            <person name="Schwartzman J.A."/>
            <person name="Enke T.N."/>
            <person name="Saavedra J."/>
            <person name="Cermak N."/>
            <person name="Cordero O.X."/>
        </authorList>
    </citation>
    <scope>NUCLEOTIDE SEQUENCE [LARGE SCALE GENOMIC DNA]</scope>
    <source>
        <strain evidence="6 7">D2M19</strain>
    </source>
</reference>
<dbReference type="PANTHER" id="PTHR43133:SF63">
    <property type="entry name" value="RNA POLYMERASE SIGMA FACTOR FECI-RELATED"/>
    <property type="match status" value="1"/>
</dbReference>
<feature type="domain" description="RNA polymerase sigma-70 region 2" evidence="4">
    <location>
        <begin position="12"/>
        <end position="79"/>
    </location>
</feature>
<feature type="domain" description="RNA polymerase sigma factor 70 region 4 type 2" evidence="5">
    <location>
        <begin position="110"/>
        <end position="159"/>
    </location>
</feature>
<dbReference type="InterPro" id="IPR013249">
    <property type="entry name" value="RNA_pol_sigma70_r4_t2"/>
</dbReference>
<keyword evidence="2" id="KW-0731">Sigma factor</keyword>
<dbReference type="InterPro" id="IPR039425">
    <property type="entry name" value="RNA_pol_sigma-70-like"/>
</dbReference>
<evidence type="ECO:0000313" key="6">
    <source>
        <dbReference type="EMBL" id="MBU2872892.1"/>
    </source>
</evidence>
<accession>A0ABS6A426</accession>
<keyword evidence="3" id="KW-0804">Transcription</keyword>
<keyword evidence="1" id="KW-0805">Transcription regulation</keyword>
<dbReference type="RefSeq" id="WP_216006776.1">
    <property type="nucleotide sequence ID" value="NZ_JAHKPV010000001.1"/>
</dbReference>
<proteinExistence type="predicted"/>
<comment type="caution">
    <text evidence="6">The sequence shown here is derived from an EMBL/GenBank/DDBJ whole genome shotgun (WGS) entry which is preliminary data.</text>
</comment>
<evidence type="ECO:0000256" key="1">
    <source>
        <dbReference type="ARBA" id="ARBA00023015"/>
    </source>
</evidence>
<organism evidence="6 7">
    <name type="scientific">Marinobacter salexigens</name>
    <dbReference type="NCBI Taxonomy" id="1925763"/>
    <lineage>
        <taxon>Bacteria</taxon>
        <taxon>Pseudomonadati</taxon>
        <taxon>Pseudomonadota</taxon>
        <taxon>Gammaproteobacteria</taxon>
        <taxon>Pseudomonadales</taxon>
        <taxon>Marinobacteraceae</taxon>
        <taxon>Marinobacter</taxon>
    </lineage>
</organism>
<evidence type="ECO:0000259" key="5">
    <source>
        <dbReference type="Pfam" id="PF08281"/>
    </source>
</evidence>
<keyword evidence="7" id="KW-1185">Reference proteome</keyword>
<evidence type="ECO:0000313" key="7">
    <source>
        <dbReference type="Proteomes" id="UP000753376"/>
    </source>
</evidence>
<dbReference type="InterPro" id="IPR014284">
    <property type="entry name" value="RNA_pol_sigma-70_dom"/>
</dbReference>
<dbReference type="Pfam" id="PF08281">
    <property type="entry name" value="Sigma70_r4_2"/>
    <property type="match status" value="1"/>
</dbReference>
<evidence type="ECO:0000256" key="2">
    <source>
        <dbReference type="ARBA" id="ARBA00023082"/>
    </source>
</evidence>
<dbReference type="InterPro" id="IPR007627">
    <property type="entry name" value="RNA_pol_sigma70_r2"/>
</dbReference>
<dbReference type="Pfam" id="PF04542">
    <property type="entry name" value="Sigma70_r2"/>
    <property type="match status" value="1"/>
</dbReference>